<feature type="region of interest" description="Disordered" evidence="1">
    <location>
        <begin position="26"/>
        <end position="60"/>
    </location>
</feature>
<evidence type="ECO:0000256" key="1">
    <source>
        <dbReference type="SAM" id="MobiDB-lite"/>
    </source>
</evidence>
<feature type="region of interest" description="Disordered" evidence="1">
    <location>
        <begin position="74"/>
        <end position="159"/>
    </location>
</feature>
<evidence type="ECO:0000313" key="3">
    <source>
        <dbReference type="Proteomes" id="UP001497482"/>
    </source>
</evidence>
<accession>A0AAV2KZC8</accession>
<reference evidence="2 3" key="1">
    <citation type="submission" date="2024-04" db="EMBL/GenBank/DDBJ databases">
        <authorList>
            <person name="Waldvogel A.-M."/>
            <person name="Schoenle A."/>
        </authorList>
    </citation>
    <scope>NUCLEOTIDE SEQUENCE [LARGE SCALE GENOMIC DNA]</scope>
</reference>
<dbReference type="AlphaFoldDB" id="A0AAV2KZC8"/>
<feature type="compositionally biased region" description="Gly residues" evidence="1">
    <location>
        <begin position="132"/>
        <end position="159"/>
    </location>
</feature>
<keyword evidence="3" id="KW-1185">Reference proteome</keyword>
<sequence length="159" mass="16046">MGASSGAKDPPLMWRDSPDVPLTWGCGLTPDVAPAPESFIPDSRTLSPQPDVPLTPDVPHAVVPHPLMSLTPECASPLDVHHPDVPPHPGCSHSPDLPLTPDSERENDGRIWRRNQLKHLLSDAPVAEDNDGGGGGGGGGGWGGGGGGGGVGGGGGSTE</sequence>
<evidence type="ECO:0000313" key="2">
    <source>
        <dbReference type="EMBL" id="CAL1592497.1"/>
    </source>
</evidence>
<name>A0AAV2KZC8_KNICA</name>
<organism evidence="2 3">
    <name type="scientific">Knipowitschia caucasica</name>
    <name type="common">Caucasian dwarf goby</name>
    <name type="synonym">Pomatoschistus caucasicus</name>
    <dbReference type="NCBI Taxonomy" id="637954"/>
    <lineage>
        <taxon>Eukaryota</taxon>
        <taxon>Metazoa</taxon>
        <taxon>Chordata</taxon>
        <taxon>Craniata</taxon>
        <taxon>Vertebrata</taxon>
        <taxon>Euteleostomi</taxon>
        <taxon>Actinopterygii</taxon>
        <taxon>Neopterygii</taxon>
        <taxon>Teleostei</taxon>
        <taxon>Neoteleostei</taxon>
        <taxon>Acanthomorphata</taxon>
        <taxon>Gobiaria</taxon>
        <taxon>Gobiiformes</taxon>
        <taxon>Gobioidei</taxon>
        <taxon>Gobiidae</taxon>
        <taxon>Gobiinae</taxon>
        <taxon>Knipowitschia</taxon>
    </lineage>
</organism>
<proteinExistence type="predicted"/>
<dbReference type="Proteomes" id="UP001497482">
    <property type="component" value="Chromosome 2"/>
</dbReference>
<gene>
    <name evidence="2" type="ORF">KC01_LOCUS21743</name>
</gene>
<feature type="compositionally biased region" description="Basic and acidic residues" evidence="1">
    <location>
        <begin position="102"/>
        <end position="111"/>
    </location>
</feature>
<dbReference type="EMBL" id="OZ035824">
    <property type="protein sequence ID" value="CAL1592497.1"/>
    <property type="molecule type" value="Genomic_DNA"/>
</dbReference>
<protein>
    <submittedName>
        <fullName evidence="2">Uncharacterized protein</fullName>
    </submittedName>
</protein>